<dbReference type="PROSITE" id="PS51417">
    <property type="entry name" value="ARF"/>
    <property type="match status" value="1"/>
</dbReference>
<dbReference type="PRINTS" id="PR00328">
    <property type="entry name" value="SAR1GTPBP"/>
</dbReference>
<keyword evidence="2 3" id="KW-0342">GTP-binding</keyword>
<evidence type="ECO:0000313" key="4">
    <source>
        <dbReference type="EMBL" id="KAK2151026.1"/>
    </source>
</evidence>
<gene>
    <name evidence="4" type="ORF">LSH36_378g00004</name>
</gene>
<evidence type="ECO:0000256" key="3">
    <source>
        <dbReference type="PIRSR" id="PIRSR606689-1"/>
    </source>
</evidence>
<keyword evidence="1 3" id="KW-0547">Nucleotide-binding</keyword>
<dbReference type="Pfam" id="PF00025">
    <property type="entry name" value="Arf"/>
    <property type="match status" value="1"/>
</dbReference>
<dbReference type="SUPFAM" id="SSF52540">
    <property type="entry name" value="P-loop containing nucleoside triphosphate hydrolases"/>
    <property type="match status" value="1"/>
</dbReference>
<protein>
    <recommendedName>
        <fullName evidence="6">ADP-ribosylation factor-like protein 15</fullName>
    </recommendedName>
</protein>
<dbReference type="PANTHER" id="PTHR46693:SF1">
    <property type="entry name" value="ADP-RIBOSYLATION FACTOR-LIKE PROTEIN 15"/>
    <property type="match status" value="1"/>
</dbReference>
<feature type="binding site" evidence="3">
    <location>
        <begin position="83"/>
        <end position="86"/>
    </location>
    <ligand>
        <name>GTP</name>
        <dbReference type="ChEBI" id="CHEBI:37565"/>
    </ligand>
</feature>
<dbReference type="InterPro" id="IPR006689">
    <property type="entry name" value="Small_GTPase_ARF/SAR"/>
</dbReference>
<evidence type="ECO:0008006" key="6">
    <source>
        <dbReference type="Google" id="ProtNLM"/>
    </source>
</evidence>
<name>A0AAD9JE83_9ANNE</name>
<dbReference type="SMART" id="SM00177">
    <property type="entry name" value="ARF"/>
    <property type="match status" value="1"/>
</dbReference>
<keyword evidence="5" id="KW-1185">Reference proteome</keyword>
<accession>A0AAD9JE83</accession>
<evidence type="ECO:0000313" key="5">
    <source>
        <dbReference type="Proteomes" id="UP001208570"/>
    </source>
</evidence>
<proteinExistence type="predicted"/>
<dbReference type="Proteomes" id="UP001208570">
    <property type="component" value="Unassembled WGS sequence"/>
</dbReference>
<organism evidence="4 5">
    <name type="scientific">Paralvinella palmiformis</name>
    <dbReference type="NCBI Taxonomy" id="53620"/>
    <lineage>
        <taxon>Eukaryota</taxon>
        <taxon>Metazoa</taxon>
        <taxon>Spiralia</taxon>
        <taxon>Lophotrochozoa</taxon>
        <taxon>Annelida</taxon>
        <taxon>Polychaeta</taxon>
        <taxon>Sedentaria</taxon>
        <taxon>Canalipalpata</taxon>
        <taxon>Terebellida</taxon>
        <taxon>Terebelliformia</taxon>
        <taxon>Alvinellidae</taxon>
        <taxon>Paralvinella</taxon>
    </lineage>
</organism>
<dbReference type="AlphaFoldDB" id="A0AAD9JE83"/>
<feature type="binding site" evidence="3">
    <location>
        <position position="26"/>
    </location>
    <ligand>
        <name>GTP</name>
        <dbReference type="ChEBI" id="CHEBI:37565"/>
    </ligand>
</feature>
<dbReference type="InterPro" id="IPR027417">
    <property type="entry name" value="P-loop_NTPase"/>
</dbReference>
<dbReference type="GO" id="GO:0005525">
    <property type="term" value="F:GTP binding"/>
    <property type="evidence" value="ECO:0007669"/>
    <property type="project" value="UniProtKB-KW"/>
</dbReference>
<evidence type="ECO:0000256" key="1">
    <source>
        <dbReference type="ARBA" id="ARBA00022741"/>
    </source>
</evidence>
<dbReference type="EMBL" id="JAODUP010000378">
    <property type="protein sequence ID" value="KAK2151026.1"/>
    <property type="molecule type" value="Genomic_DNA"/>
</dbReference>
<evidence type="ECO:0000256" key="2">
    <source>
        <dbReference type="ARBA" id="ARBA00023134"/>
    </source>
</evidence>
<dbReference type="InterPro" id="IPR042292">
    <property type="entry name" value="ARL15"/>
</dbReference>
<dbReference type="Gene3D" id="3.40.50.300">
    <property type="entry name" value="P-loop containing nucleotide triphosphate hydrolases"/>
    <property type="match status" value="1"/>
</dbReference>
<dbReference type="GO" id="GO:0003924">
    <property type="term" value="F:GTPase activity"/>
    <property type="evidence" value="ECO:0007669"/>
    <property type="project" value="InterPro"/>
</dbReference>
<sequence>MYLIGSFSIKVVRLDDCILNVKEIGGGEKVRPFWHHYYAGAQGVIFVVNSASREEELEEFRDTLYKCLTNPALRGLPCLIIANHQDLPEARSEAKIREILELEEACSNRSWVLLMASKNNIGKLREDFSRYTSFLLQSLCGVRGPQHSTTSLELEGNKI</sequence>
<comment type="caution">
    <text evidence="4">The sequence shown here is derived from an EMBL/GenBank/DDBJ whole genome shotgun (WGS) entry which is preliminary data.</text>
</comment>
<reference evidence="4" key="1">
    <citation type="journal article" date="2023" name="Mol. Biol. Evol.">
        <title>Third-Generation Sequencing Reveals the Adaptive Role of the Epigenome in Three Deep-Sea Polychaetes.</title>
        <authorList>
            <person name="Perez M."/>
            <person name="Aroh O."/>
            <person name="Sun Y."/>
            <person name="Lan Y."/>
            <person name="Juniper S.K."/>
            <person name="Young C.R."/>
            <person name="Angers B."/>
            <person name="Qian P.Y."/>
        </authorList>
    </citation>
    <scope>NUCLEOTIDE SEQUENCE</scope>
    <source>
        <strain evidence="4">P08H-3</strain>
    </source>
</reference>
<dbReference type="PANTHER" id="PTHR46693">
    <property type="entry name" value="ADP-RIBOSYLATION FACTOR-LIKE PROTEIN 15"/>
    <property type="match status" value="1"/>
</dbReference>